<sequence length="123" mass="14320">MCGSQTRLSIYCLVFSINSLEAFCNNYRYHFYAMNNIKEKMAVLFFPVKIFLKNSHSSAPYWPSNPLWHPSSSASLFIFPPAKKHLIPTTDMKKVHVDHCGIFTLERTSFTSHRSLFRYAFTN</sequence>
<dbReference type="Proteomes" id="UP001608902">
    <property type="component" value="Unassembled WGS sequence"/>
</dbReference>
<keyword evidence="2" id="KW-1185">Reference proteome</keyword>
<dbReference type="EMBL" id="JBGFUD010003698">
    <property type="protein sequence ID" value="MFH4978957.1"/>
    <property type="molecule type" value="Genomic_DNA"/>
</dbReference>
<dbReference type="AlphaFoldDB" id="A0ABD6EIB1"/>
<evidence type="ECO:0000313" key="2">
    <source>
        <dbReference type="Proteomes" id="UP001608902"/>
    </source>
</evidence>
<evidence type="ECO:0000313" key="1">
    <source>
        <dbReference type="EMBL" id="MFH4978957.1"/>
    </source>
</evidence>
<proteinExistence type="predicted"/>
<comment type="caution">
    <text evidence="1">The sequence shown here is derived from an EMBL/GenBank/DDBJ whole genome shotgun (WGS) entry which is preliminary data.</text>
</comment>
<name>A0ABD6EIB1_9BILA</name>
<reference evidence="1 2" key="1">
    <citation type="submission" date="2024-08" db="EMBL/GenBank/DDBJ databases">
        <title>Gnathostoma spinigerum genome.</title>
        <authorList>
            <person name="Gonzalez-Bertolin B."/>
            <person name="Monzon S."/>
            <person name="Zaballos A."/>
            <person name="Jimenez P."/>
            <person name="Dekumyoy P."/>
            <person name="Varona S."/>
            <person name="Cuesta I."/>
            <person name="Sumanam S."/>
            <person name="Adisakwattana P."/>
            <person name="Gasser R.B."/>
            <person name="Hernandez-Gonzalez A."/>
            <person name="Young N.D."/>
            <person name="Perteguer M.J."/>
        </authorList>
    </citation>
    <scope>NUCLEOTIDE SEQUENCE [LARGE SCALE GENOMIC DNA]</scope>
    <source>
        <strain evidence="1">AL3</strain>
        <tissue evidence="1">Liver</tissue>
    </source>
</reference>
<protein>
    <recommendedName>
        <fullName evidence="3">Secreted protein</fullName>
    </recommendedName>
</protein>
<gene>
    <name evidence="1" type="ORF">AB6A40_005666</name>
</gene>
<evidence type="ECO:0008006" key="3">
    <source>
        <dbReference type="Google" id="ProtNLM"/>
    </source>
</evidence>
<accession>A0ABD6EIB1</accession>
<organism evidence="1 2">
    <name type="scientific">Gnathostoma spinigerum</name>
    <dbReference type="NCBI Taxonomy" id="75299"/>
    <lineage>
        <taxon>Eukaryota</taxon>
        <taxon>Metazoa</taxon>
        <taxon>Ecdysozoa</taxon>
        <taxon>Nematoda</taxon>
        <taxon>Chromadorea</taxon>
        <taxon>Rhabditida</taxon>
        <taxon>Spirurina</taxon>
        <taxon>Gnathostomatomorpha</taxon>
        <taxon>Gnathostomatoidea</taxon>
        <taxon>Gnathostomatidae</taxon>
        <taxon>Gnathostoma</taxon>
    </lineage>
</organism>